<evidence type="ECO:0000313" key="3">
    <source>
        <dbReference type="EMBL" id="MBB3222769.1"/>
    </source>
</evidence>
<organism evidence="3 4">
    <name type="scientific">Pseudoduganella umbonata</name>
    <dbReference type="NCBI Taxonomy" id="864828"/>
    <lineage>
        <taxon>Bacteria</taxon>
        <taxon>Pseudomonadati</taxon>
        <taxon>Pseudomonadota</taxon>
        <taxon>Betaproteobacteria</taxon>
        <taxon>Burkholderiales</taxon>
        <taxon>Oxalobacteraceae</taxon>
        <taxon>Telluria group</taxon>
        <taxon>Pseudoduganella</taxon>
    </lineage>
</organism>
<dbReference type="InterPro" id="IPR052043">
    <property type="entry name" value="PolySaccharide_Degr_Enz"/>
</dbReference>
<dbReference type="InterPro" id="IPR010905">
    <property type="entry name" value="Glyco_hydro_88"/>
</dbReference>
<dbReference type="PROSITE" id="PS51257">
    <property type="entry name" value="PROKAR_LIPOPROTEIN"/>
    <property type="match status" value="1"/>
</dbReference>
<evidence type="ECO:0000313" key="4">
    <source>
        <dbReference type="Proteomes" id="UP000584325"/>
    </source>
</evidence>
<sequence length="394" mass="44757">MKQQVNRQYAAKGMLLVAAFVLAGCAAQKAANETAGPQARADVVAAMDKVNGYWQKTTPSKEWPFWNVAAYHTGNLEAYKITKNAAYLRYTQDWAEHNKWMGAKSTDKSTWKYTYGETDDHVLFGDWQTCFQVYADLYKLQPDPVRIARAREVMEYQMSTPNDDYWWWSDGLYMGMPVMSRLYSITGNKQYLAKMHEYFSHSRKIMYDEDAKLFFRDARYVYPKHKSVNGVKDFWSRGVGWVFAALPRVLDDLPKDDPHRAEYEQMFRDMAASLKKAQQADGYWTRSLLDPTHAPGPETSGTAFFTYGFLWGINNGLLDKADYLPTAQKGWKFLTTTAVQDDGRLGYVQPIGDRAIPGQVVDKNSTAHFGVGAFLLAGAEMVRLIDGATEKGAN</sequence>
<dbReference type="EMBL" id="JACHXS010000006">
    <property type="protein sequence ID" value="MBB3222769.1"/>
    <property type="molecule type" value="Genomic_DNA"/>
</dbReference>
<dbReference type="InterPro" id="IPR012341">
    <property type="entry name" value="6hp_glycosidase-like_sf"/>
</dbReference>
<name>A0A7W5ECL9_9BURK</name>
<dbReference type="SUPFAM" id="SSF48208">
    <property type="entry name" value="Six-hairpin glycosidases"/>
    <property type="match status" value="1"/>
</dbReference>
<dbReference type="Proteomes" id="UP000584325">
    <property type="component" value="Unassembled WGS sequence"/>
</dbReference>
<protein>
    <submittedName>
        <fullName evidence="3">Rhamnogalacturonyl hydrolase YesR</fullName>
    </submittedName>
</protein>
<feature type="signal peptide" evidence="2">
    <location>
        <begin position="1"/>
        <end position="30"/>
    </location>
</feature>
<dbReference type="PANTHER" id="PTHR33886">
    <property type="entry name" value="UNSATURATED RHAMNOGALACTURONAN HYDROLASE (EUROFUNG)"/>
    <property type="match status" value="1"/>
</dbReference>
<reference evidence="3 4" key="1">
    <citation type="submission" date="2020-08" db="EMBL/GenBank/DDBJ databases">
        <title>Genomic Encyclopedia of Type Strains, Phase III (KMG-III): the genomes of soil and plant-associated and newly described type strains.</title>
        <authorList>
            <person name="Whitman W."/>
        </authorList>
    </citation>
    <scope>NUCLEOTIDE SEQUENCE [LARGE SCALE GENOMIC DNA]</scope>
    <source>
        <strain evidence="3 4">CECT 7753</strain>
    </source>
</reference>
<dbReference type="GO" id="GO:0016787">
    <property type="term" value="F:hydrolase activity"/>
    <property type="evidence" value="ECO:0007669"/>
    <property type="project" value="UniProtKB-KW"/>
</dbReference>
<keyword evidence="1 3" id="KW-0378">Hydrolase</keyword>
<accession>A0A7W5ECL9</accession>
<dbReference type="PANTHER" id="PTHR33886:SF8">
    <property type="entry name" value="UNSATURATED RHAMNOGALACTURONAN HYDROLASE (EUROFUNG)"/>
    <property type="match status" value="1"/>
</dbReference>
<keyword evidence="2" id="KW-0732">Signal</keyword>
<dbReference type="RefSeq" id="WP_229422597.1">
    <property type="nucleotide sequence ID" value="NZ_CP040017.1"/>
</dbReference>
<gene>
    <name evidence="3" type="ORF">FHS02_003592</name>
</gene>
<dbReference type="AlphaFoldDB" id="A0A7W5ECL9"/>
<evidence type="ECO:0000256" key="1">
    <source>
        <dbReference type="ARBA" id="ARBA00022801"/>
    </source>
</evidence>
<dbReference type="Gene3D" id="1.50.10.10">
    <property type="match status" value="1"/>
</dbReference>
<dbReference type="GO" id="GO:0005975">
    <property type="term" value="P:carbohydrate metabolic process"/>
    <property type="evidence" value="ECO:0007669"/>
    <property type="project" value="InterPro"/>
</dbReference>
<dbReference type="Pfam" id="PF07470">
    <property type="entry name" value="Glyco_hydro_88"/>
    <property type="match status" value="1"/>
</dbReference>
<proteinExistence type="predicted"/>
<evidence type="ECO:0000256" key="2">
    <source>
        <dbReference type="SAM" id="SignalP"/>
    </source>
</evidence>
<dbReference type="InterPro" id="IPR008928">
    <property type="entry name" value="6-hairpin_glycosidase_sf"/>
</dbReference>
<comment type="caution">
    <text evidence="3">The sequence shown here is derived from an EMBL/GenBank/DDBJ whole genome shotgun (WGS) entry which is preliminary data.</text>
</comment>
<feature type="chain" id="PRO_5030625014" evidence="2">
    <location>
        <begin position="31"/>
        <end position="394"/>
    </location>
</feature>